<feature type="domain" description="Carrier" evidence="4">
    <location>
        <begin position="1613"/>
        <end position="1688"/>
    </location>
</feature>
<dbReference type="Pfam" id="PF00550">
    <property type="entry name" value="PP-binding"/>
    <property type="match status" value="2"/>
</dbReference>
<dbReference type="SUPFAM" id="SSF52777">
    <property type="entry name" value="CoA-dependent acyltransferases"/>
    <property type="match status" value="4"/>
</dbReference>
<dbReference type="EMBL" id="JAFCLK010000002">
    <property type="protein sequence ID" value="MBR1134517.1"/>
    <property type="molecule type" value="Genomic_DNA"/>
</dbReference>
<dbReference type="PROSITE" id="PS00455">
    <property type="entry name" value="AMP_BINDING"/>
    <property type="match status" value="1"/>
</dbReference>
<dbReference type="Pfam" id="PF00501">
    <property type="entry name" value="AMP-binding"/>
    <property type="match status" value="2"/>
</dbReference>
<dbReference type="Gene3D" id="3.40.50.980">
    <property type="match status" value="2"/>
</dbReference>
<dbReference type="InterPro" id="IPR036736">
    <property type="entry name" value="ACP-like_sf"/>
</dbReference>
<evidence type="ECO:0000313" key="5">
    <source>
        <dbReference type="EMBL" id="MBR1134517.1"/>
    </source>
</evidence>
<dbReference type="InterPro" id="IPR009081">
    <property type="entry name" value="PP-bd_ACP"/>
</dbReference>
<evidence type="ECO:0000256" key="2">
    <source>
        <dbReference type="ARBA" id="ARBA00022450"/>
    </source>
</evidence>
<dbReference type="InterPro" id="IPR006162">
    <property type="entry name" value="Ppantetheine_attach_site"/>
</dbReference>
<dbReference type="Pfam" id="PF00668">
    <property type="entry name" value="Condensation"/>
    <property type="match status" value="2"/>
</dbReference>
<keyword evidence="3" id="KW-0597">Phosphoprotein</keyword>
<dbReference type="PROSITE" id="PS00012">
    <property type="entry name" value="PHOSPHOPANTETHEINE"/>
    <property type="match status" value="1"/>
</dbReference>
<comment type="cofactor">
    <cofactor evidence="1">
        <name>pantetheine 4'-phosphate</name>
        <dbReference type="ChEBI" id="CHEBI:47942"/>
    </cofactor>
</comment>
<dbReference type="InterPro" id="IPR025110">
    <property type="entry name" value="AMP-bd_C"/>
</dbReference>
<dbReference type="PANTHER" id="PTHR45527:SF1">
    <property type="entry name" value="FATTY ACID SYNTHASE"/>
    <property type="match status" value="1"/>
</dbReference>
<name>A0ABS5FZR4_9BRAD</name>
<dbReference type="InterPro" id="IPR020845">
    <property type="entry name" value="AMP-binding_CS"/>
</dbReference>
<dbReference type="Proteomes" id="UP001314635">
    <property type="component" value="Unassembled WGS sequence"/>
</dbReference>
<comment type="caution">
    <text evidence="5">The sequence shown here is derived from an EMBL/GenBank/DDBJ whole genome shotgun (WGS) entry which is preliminary data.</text>
</comment>
<evidence type="ECO:0000313" key="6">
    <source>
        <dbReference type="Proteomes" id="UP001314635"/>
    </source>
</evidence>
<evidence type="ECO:0000259" key="4">
    <source>
        <dbReference type="PROSITE" id="PS50075"/>
    </source>
</evidence>
<dbReference type="SUPFAM" id="SSF56801">
    <property type="entry name" value="Acetyl-CoA synthetase-like"/>
    <property type="match status" value="2"/>
</dbReference>
<dbReference type="Gene3D" id="3.30.300.30">
    <property type="match status" value="2"/>
</dbReference>
<dbReference type="InterPro" id="IPR042099">
    <property type="entry name" value="ANL_N_sf"/>
</dbReference>
<dbReference type="Pfam" id="PF13193">
    <property type="entry name" value="AMP-binding_C"/>
    <property type="match status" value="2"/>
</dbReference>
<dbReference type="InterPro" id="IPR010071">
    <property type="entry name" value="AA_adenyl_dom"/>
</dbReference>
<reference evidence="6" key="1">
    <citation type="journal article" date="2021" name="ISME J.">
        <title>Evolutionary origin and ecological implication of a unique nif island in free-living Bradyrhizobium lineages.</title>
        <authorList>
            <person name="Tao J."/>
        </authorList>
    </citation>
    <scope>NUCLEOTIDE SEQUENCE [LARGE SCALE GENOMIC DNA]</scope>
    <source>
        <strain evidence="6">SZCCT0094</strain>
    </source>
</reference>
<dbReference type="InterPro" id="IPR000873">
    <property type="entry name" value="AMP-dep_synth/lig_dom"/>
</dbReference>
<dbReference type="InterPro" id="IPR001242">
    <property type="entry name" value="Condensation_dom"/>
</dbReference>
<evidence type="ECO:0000256" key="1">
    <source>
        <dbReference type="ARBA" id="ARBA00001957"/>
    </source>
</evidence>
<dbReference type="Gene3D" id="3.40.50.1820">
    <property type="entry name" value="alpha/beta hydrolase"/>
    <property type="match status" value="1"/>
</dbReference>
<protein>
    <submittedName>
        <fullName evidence="5">Amino acid adenylation domain-containing protein</fullName>
    </submittedName>
</protein>
<sequence length="2172" mass="235977">MSNVPATSSAATTSGVQPQFCSLADALAHYGRVQPDRLAILAPDRIALTYGGLWQRTTEIIAELRGFGLGARDRVAVVLPNGADAAVATVAVACGAVCVPLHAGFSSDEVRRALSDLEITALLTCPGIESVSRSVAYAMAIPVIDLSFRADAAIGSFDLTCPAPRPAVTCDMPQPSDDAFVLLTSGSTAQPKLVPLTQAGICHSAYSAGVALALAPHDRLINVQPLVHAHGLISGLLTALASGSSVVCPPEFDAAAFLDWLAAFEASWYTAVPPIHRALIAAAHRRKDAVKTRLRLIRSASSSLPTSVLDELESLFGVPVIETYGMTEAASQIAANPLERRKPGSVGKPAGAAIAIMDDQGRVLAAGQRGEVVLQGPAITRGYYKNETATRAAFRDGWFRTGDLGYLDSDGYLFLLGRINKADIINRGGQKVSPREVENALMRHPDVAEAVVFPIPHTRLGEDVAAAVIARPQHKIDIKKLRRFASERLARFKVPGLIRVVTAFPKDADGRVVRGELAGQLSIAAPRSHIHRGGQLVPARSETEWQLASMWADLLGLNEIGVNEDVFALGADSLTITQLIARLRARYDAEISFKDIFDAPTVAALAERVEMLRDHAGAQRLQTASAPEQSGPLSLQQQRIHLLAAIDPDPSRYHVISGLMLTGPLDIGALDASIASVCDRHETLRSIFPDQQGEVRQTVTPRHPSIERCDLRAVPQSGQMAAVRTHMLDLLRSPFEIETTPPVHIQLLQLGDQQHVLLVKLHHLITDGWSHRLFFDELERLYNGYCHGKPCRLDELPQQYRHFVQWQRAWLATPAAEAQLSHWRRRLEGLTELPLRTDRPRPEQWTGRGARIPVRLPAKLSERLRSFSRANHASLFMTLLGTFQCLLCRYTDHHDIAVGSLIANRSQLEIERLIGMFANAIVLRTDLTGDPTFREVLKRVRDVTLEAYRHQELPIEELLRTLRLPRRLDRNPLFRVMFILQKAAKPLALENLSARAIDPDPGIARSDLVLELIDDGGALGGWLEYSSELFEATTIERMVGHFRTLLEQVIAAPDLPFSELPLLSPAEQRQLVEGWTPTSATPANSDDVLTRFARQVERAPAAPAVSCGETKLSYAGLAQRAEAIAGGLQRTPISDGDIVVLFAERSVDYVAALIAVQQTGAAFLPLDPSLPALRLTKILRHSAARIVLATQRSAAALRAALADLPRTAQPDVLLLDDVATNDITPPETTRAVPASPRSPASLACVIYTSGSTGEPKGAMIAQRGMVNHLLSKIADLGLSSGDVVAQTSPQSFVIAIWQCLAPLMVGAQVHIIGDHDVQDQARLVHEMAREGTTVLEIVPSQLRAFLQPAPDAATTRALGQLRALIATGESLAPDLCEDWFRHFPQVPLINAYGATECSDDVATHRMIAPPSASSTVPIGRPIANVRLHVLDRHLQPVPIGIAGELYVGGVAVGLGYLNDSGQTRSRFLPDPYSPDSSARLYRTGDLARWRADGTLECFGRVDQQVKVRGCRVELEEIEHALAQHPAVRAAAILARDTRYGDTQLTAYIVAADGQPPAVDDLNGFARSRLPAHMIPAGYVMLDQLPVTAHGKLDRNALAALGSLPATTGGDHVAPRTPTEQLLAGIWVDVLGCGECGVTSNFFDLGGHSLLAGRVLARVASTLGVSLPIRTLFEASTIEALALRVDQARATAAPQTLQVQWRSDQRTVISIQQDQIVRTERDLPGLPQFNLPYAYRLRGPLDARALAASLVDVIRRHPSLRTSFHSVDAAPEPQVLDSAAITSVLETETIAIPAPPGDKRARTLMLKKAELRIAQEAWRPFDLARAPLLRARLLRFGPDDHVLVLIMHHVIVDGWSMGVLFEEIAALYAAHIGGREASLPTPVVAFSEFAAWQAKWCISAAAARQLADWTHRLRGASPLFNAPAGQAGEQPSPRVATAAFHLPRRLIDRLTRLSHGDGATIFMALMAGFKAMLMARTGRGDICVGTTMANRFERWTESIVGPVENTTIVRTQLEPELSFREMLRRVRDSLLDAHARQELPFETLVAEFSGAAELDLAALTQVYFIFQNAIPKPFALSGLDVQRFDSATAEGRPVLPVDSAYLTIMVEELPTGLTGACIYKPDQLSEKTVTSWLDDYLAILADGADRPDTPLHLLPASRLVGQADHHIRQSQAE</sequence>
<organism evidence="5 6">
    <name type="scientific">Bradyrhizobium denitrificans</name>
    <dbReference type="NCBI Taxonomy" id="2734912"/>
    <lineage>
        <taxon>Bacteria</taxon>
        <taxon>Pseudomonadati</taxon>
        <taxon>Pseudomonadota</taxon>
        <taxon>Alphaproteobacteria</taxon>
        <taxon>Hyphomicrobiales</taxon>
        <taxon>Nitrobacteraceae</taxon>
        <taxon>Bradyrhizobium</taxon>
    </lineage>
</organism>
<keyword evidence="2" id="KW-0596">Phosphopantetheine</keyword>
<evidence type="ECO:0000256" key="3">
    <source>
        <dbReference type="ARBA" id="ARBA00022553"/>
    </source>
</evidence>
<dbReference type="Gene3D" id="3.30.559.30">
    <property type="entry name" value="Nonribosomal peptide synthetase, condensation domain"/>
    <property type="match status" value="2"/>
</dbReference>
<dbReference type="InterPro" id="IPR020806">
    <property type="entry name" value="PKS_PP-bd"/>
</dbReference>
<dbReference type="CDD" id="cd19531">
    <property type="entry name" value="LCL_NRPS-like"/>
    <property type="match status" value="2"/>
</dbReference>
<dbReference type="InterPro" id="IPR045851">
    <property type="entry name" value="AMP-bd_C_sf"/>
</dbReference>
<dbReference type="InterPro" id="IPR023213">
    <property type="entry name" value="CAT-like_dom_sf"/>
</dbReference>
<keyword evidence="6" id="KW-1185">Reference proteome</keyword>
<dbReference type="PANTHER" id="PTHR45527">
    <property type="entry name" value="NONRIBOSOMAL PEPTIDE SYNTHETASE"/>
    <property type="match status" value="1"/>
</dbReference>
<accession>A0ABS5FZR4</accession>
<dbReference type="RefSeq" id="WP_172236012.1">
    <property type="nucleotide sequence ID" value="NZ_JABFDP010000005.1"/>
</dbReference>
<proteinExistence type="predicted"/>
<dbReference type="Gene3D" id="1.10.1200.10">
    <property type="entry name" value="ACP-like"/>
    <property type="match status" value="1"/>
</dbReference>
<feature type="domain" description="Carrier" evidence="4">
    <location>
        <begin position="538"/>
        <end position="613"/>
    </location>
</feature>
<dbReference type="NCBIfam" id="TIGR01733">
    <property type="entry name" value="AA-adenyl-dom"/>
    <property type="match status" value="1"/>
</dbReference>
<dbReference type="SUPFAM" id="SSF47336">
    <property type="entry name" value="ACP-like"/>
    <property type="match status" value="2"/>
</dbReference>
<gene>
    <name evidence="5" type="ORF">JQ619_01920</name>
</gene>
<dbReference type="SMART" id="SM00823">
    <property type="entry name" value="PKS_PP"/>
    <property type="match status" value="2"/>
</dbReference>
<dbReference type="Gene3D" id="3.40.50.12780">
    <property type="entry name" value="N-terminal domain of ligase-like"/>
    <property type="match status" value="1"/>
</dbReference>
<dbReference type="CDD" id="cd05930">
    <property type="entry name" value="A_NRPS"/>
    <property type="match status" value="1"/>
</dbReference>
<dbReference type="PROSITE" id="PS50075">
    <property type="entry name" value="CARRIER"/>
    <property type="match status" value="2"/>
</dbReference>
<dbReference type="InterPro" id="IPR029058">
    <property type="entry name" value="AB_hydrolase_fold"/>
</dbReference>
<dbReference type="Gene3D" id="2.30.38.10">
    <property type="entry name" value="Luciferase, Domain 3"/>
    <property type="match status" value="1"/>
</dbReference>
<dbReference type="Gene3D" id="3.30.559.10">
    <property type="entry name" value="Chloramphenicol acetyltransferase-like domain"/>
    <property type="match status" value="2"/>
</dbReference>